<evidence type="ECO:0000256" key="1">
    <source>
        <dbReference type="SAM" id="Phobius"/>
    </source>
</evidence>
<keyword evidence="1" id="KW-0812">Transmembrane</keyword>
<evidence type="ECO:0000313" key="2">
    <source>
        <dbReference type="EMBL" id="RNF58221.1"/>
    </source>
</evidence>
<gene>
    <name evidence="2" type="ORF">EC580_12770</name>
</gene>
<feature type="transmembrane region" description="Helical" evidence="1">
    <location>
        <begin position="36"/>
        <end position="56"/>
    </location>
</feature>
<reference evidence="2" key="1">
    <citation type="submission" date="2018-10" db="EMBL/GenBank/DDBJ databases">
        <title>Acidithiobacillus sulfuriphilus sp. nov.: an extremely acidophilic sulfur-oxidizing chemolithotroph isolated from a neutral pH environment.</title>
        <authorList>
            <person name="Falagan C."/>
            <person name="Moya-Beltran A."/>
            <person name="Quatrini R."/>
            <person name="Johnson D.B."/>
        </authorList>
    </citation>
    <scope>NUCLEOTIDE SEQUENCE [LARGE SCALE GENOMIC DNA]</scope>
    <source>
        <strain evidence="2">CJ-2</strain>
    </source>
</reference>
<comment type="caution">
    <text evidence="2">The sequence shown here is derived from an EMBL/GenBank/DDBJ whole genome shotgun (WGS) entry which is preliminary data.</text>
</comment>
<name>A0A3M8QRE1_9PROT</name>
<sequence>MWGLLAGIASYPFIAWYSHRRLEEQGLPSGFTRTMLVFLIATALSTVLGYGVSWLTSKPEAGVPRQHLQQATTQLLGHELQCLQNPASAACQSAIQQSQQLKEELLSGAAGRH</sequence>
<keyword evidence="1" id="KW-1133">Transmembrane helix</keyword>
<dbReference type="EMBL" id="RIZI01000191">
    <property type="protein sequence ID" value="RNF58221.1"/>
    <property type="molecule type" value="Genomic_DNA"/>
</dbReference>
<keyword evidence="1" id="KW-0472">Membrane</keyword>
<accession>A0A3M8QRE1</accession>
<organism evidence="2">
    <name type="scientific">Acidithiobacillus sulfuriphilus</name>
    <dbReference type="NCBI Taxonomy" id="1867749"/>
    <lineage>
        <taxon>Bacteria</taxon>
        <taxon>Pseudomonadati</taxon>
        <taxon>Pseudomonadota</taxon>
        <taxon>Acidithiobacillia</taxon>
        <taxon>Acidithiobacillales</taxon>
        <taxon>Acidithiobacillaceae</taxon>
        <taxon>Acidithiobacillus</taxon>
    </lineage>
</organism>
<dbReference type="OrthoDB" id="5297266at2"/>
<protein>
    <submittedName>
        <fullName evidence="2">Uncharacterized protein</fullName>
    </submittedName>
</protein>
<dbReference type="AlphaFoldDB" id="A0A3M8QRE1"/>
<proteinExistence type="predicted"/>
<dbReference type="RefSeq" id="WP_123105656.1">
    <property type="nucleotide sequence ID" value="NZ_CP127527.1"/>
</dbReference>